<dbReference type="Pfam" id="PF00005">
    <property type="entry name" value="ABC_tran"/>
    <property type="match status" value="1"/>
</dbReference>
<evidence type="ECO:0000256" key="7">
    <source>
        <dbReference type="ARBA" id="ARBA00023004"/>
    </source>
</evidence>
<protein>
    <submittedName>
        <fullName evidence="11">Ferrichrome transport ATP-binding protein FhuC (TC 3.A.1.14.3)</fullName>
    </submittedName>
</protein>
<dbReference type="EMBL" id="FUKW01000083">
    <property type="protein sequence ID" value="SJN32669.1"/>
    <property type="molecule type" value="Genomic_DNA"/>
</dbReference>
<dbReference type="InterPro" id="IPR027417">
    <property type="entry name" value="P-loop_NTPase"/>
</dbReference>
<dbReference type="CDD" id="cd03214">
    <property type="entry name" value="ABC_Iron-Siderophores_B12_Hemin"/>
    <property type="match status" value="1"/>
</dbReference>
<dbReference type="InterPro" id="IPR003593">
    <property type="entry name" value="AAA+_ATPase"/>
</dbReference>
<evidence type="ECO:0000256" key="1">
    <source>
        <dbReference type="ARBA" id="ARBA00004202"/>
    </source>
</evidence>
<dbReference type="InterPro" id="IPR003439">
    <property type="entry name" value="ABC_transporter-like_ATP-bd"/>
</dbReference>
<evidence type="ECO:0000256" key="4">
    <source>
        <dbReference type="ARBA" id="ARBA00022496"/>
    </source>
</evidence>
<accession>A0A1R4JKY5</accession>
<comment type="subcellular location">
    <subcellularLocation>
        <location evidence="1">Cell membrane</location>
        <topology evidence="1">Peripheral membrane protein</topology>
    </subcellularLocation>
</comment>
<keyword evidence="8" id="KW-0406">Ion transport</keyword>
<dbReference type="PROSITE" id="PS00211">
    <property type="entry name" value="ABC_TRANSPORTER_1"/>
    <property type="match status" value="1"/>
</dbReference>
<dbReference type="InterPro" id="IPR017871">
    <property type="entry name" value="ABC_transporter-like_CS"/>
</dbReference>
<evidence type="ECO:0000256" key="5">
    <source>
        <dbReference type="ARBA" id="ARBA00022741"/>
    </source>
</evidence>
<evidence type="ECO:0000256" key="6">
    <source>
        <dbReference type="ARBA" id="ARBA00022840"/>
    </source>
</evidence>
<sequence length="261" mass="29229">MTKIETHTMSIGYGKRKVLKNLSLKIPESKITCIIGPNGCGKSTLLKTIARLLKPTHGSVTLDGKSIHKESTKEIAQQIAILTQAPQMPEDITVKELVSYGRAPYQKGFGQLQAKDWEKIHWALDQSQLLSQADRSVSALSGGQKQRVWIAMALAQDTDCLLLDEPTTYLDMAHQLEVLQVLETLNKKYKRTIVMILHDLNHASRFADHLIAIREGKVMKSGTPEEVMQPDILRTVFDIEANIVKDPYTGKPTLLSYQLIE</sequence>
<dbReference type="RefSeq" id="WP_087058288.1">
    <property type="nucleotide sequence ID" value="NZ_FUKW01000083.1"/>
</dbReference>
<dbReference type="InterPro" id="IPR051535">
    <property type="entry name" value="Siderophore_ABC-ATPase"/>
</dbReference>
<keyword evidence="7" id="KW-0408">Iron</keyword>
<dbReference type="GO" id="GO:0005524">
    <property type="term" value="F:ATP binding"/>
    <property type="evidence" value="ECO:0007669"/>
    <property type="project" value="UniProtKB-KW"/>
</dbReference>
<keyword evidence="9" id="KW-0472">Membrane</keyword>
<dbReference type="FunFam" id="3.40.50.300:FF:000134">
    <property type="entry name" value="Iron-enterobactin ABC transporter ATP-binding protein"/>
    <property type="match status" value="1"/>
</dbReference>
<name>A0A1R4JKY5_9LACT</name>
<dbReference type="SMART" id="SM00382">
    <property type="entry name" value="AAA"/>
    <property type="match status" value="1"/>
</dbReference>
<evidence type="ECO:0000256" key="3">
    <source>
        <dbReference type="ARBA" id="ARBA00022475"/>
    </source>
</evidence>
<dbReference type="AlphaFoldDB" id="A0A1R4JKY5"/>
<evidence type="ECO:0000313" key="12">
    <source>
        <dbReference type="Proteomes" id="UP000195611"/>
    </source>
</evidence>
<dbReference type="SUPFAM" id="SSF52540">
    <property type="entry name" value="P-loop containing nucleoside triphosphate hydrolases"/>
    <property type="match status" value="1"/>
</dbReference>
<evidence type="ECO:0000313" key="11">
    <source>
        <dbReference type="EMBL" id="SJN32669.1"/>
    </source>
</evidence>
<organism evidence="11 12">
    <name type="scientific">Marinilactibacillus psychrotolerans 42ea</name>
    <dbReference type="NCBI Taxonomy" id="1255609"/>
    <lineage>
        <taxon>Bacteria</taxon>
        <taxon>Bacillati</taxon>
        <taxon>Bacillota</taxon>
        <taxon>Bacilli</taxon>
        <taxon>Lactobacillales</taxon>
        <taxon>Carnobacteriaceae</taxon>
        <taxon>Marinilactibacillus</taxon>
    </lineage>
</organism>
<keyword evidence="4" id="KW-0410">Iron transport</keyword>
<dbReference type="GO" id="GO:0005886">
    <property type="term" value="C:plasma membrane"/>
    <property type="evidence" value="ECO:0007669"/>
    <property type="project" value="UniProtKB-SubCell"/>
</dbReference>
<gene>
    <name evidence="11" type="ORF">FM115_05885</name>
</gene>
<dbReference type="Proteomes" id="UP000195611">
    <property type="component" value="Unassembled WGS sequence"/>
</dbReference>
<dbReference type="PANTHER" id="PTHR42771:SF4">
    <property type="entry name" value="IRON(3+)-HYDROXAMATE IMPORT ATP-BINDING PROTEIN FHUC"/>
    <property type="match status" value="1"/>
</dbReference>
<dbReference type="PROSITE" id="PS50893">
    <property type="entry name" value="ABC_TRANSPORTER_2"/>
    <property type="match status" value="1"/>
</dbReference>
<evidence type="ECO:0000256" key="8">
    <source>
        <dbReference type="ARBA" id="ARBA00023065"/>
    </source>
</evidence>
<proteinExistence type="predicted"/>
<reference evidence="11 12" key="1">
    <citation type="submission" date="2017-02" db="EMBL/GenBank/DDBJ databases">
        <authorList>
            <person name="Peterson S.W."/>
        </authorList>
    </citation>
    <scope>NUCLEOTIDE SEQUENCE [LARGE SCALE GENOMIC DNA]</scope>
    <source>
        <strain evidence="11 12">42ea</strain>
    </source>
</reference>
<dbReference type="GO" id="GO:0006826">
    <property type="term" value="P:iron ion transport"/>
    <property type="evidence" value="ECO:0007669"/>
    <property type="project" value="UniProtKB-KW"/>
</dbReference>
<keyword evidence="3" id="KW-1003">Cell membrane</keyword>
<evidence type="ECO:0000256" key="2">
    <source>
        <dbReference type="ARBA" id="ARBA00022448"/>
    </source>
</evidence>
<dbReference type="PANTHER" id="PTHR42771">
    <property type="entry name" value="IRON(3+)-HYDROXAMATE IMPORT ATP-BINDING PROTEIN FHUC"/>
    <property type="match status" value="1"/>
</dbReference>
<feature type="domain" description="ABC transporter" evidence="10">
    <location>
        <begin position="4"/>
        <end position="240"/>
    </location>
</feature>
<keyword evidence="6 11" id="KW-0067">ATP-binding</keyword>
<keyword evidence="2" id="KW-0813">Transport</keyword>
<evidence type="ECO:0000259" key="10">
    <source>
        <dbReference type="PROSITE" id="PS50893"/>
    </source>
</evidence>
<keyword evidence="5" id="KW-0547">Nucleotide-binding</keyword>
<dbReference type="Gene3D" id="3.40.50.300">
    <property type="entry name" value="P-loop containing nucleotide triphosphate hydrolases"/>
    <property type="match status" value="1"/>
</dbReference>
<evidence type="ECO:0000256" key="9">
    <source>
        <dbReference type="ARBA" id="ARBA00023136"/>
    </source>
</evidence>
<dbReference type="GO" id="GO:0016887">
    <property type="term" value="F:ATP hydrolysis activity"/>
    <property type="evidence" value="ECO:0007669"/>
    <property type="project" value="InterPro"/>
</dbReference>